<reference evidence="5 6" key="1">
    <citation type="submission" date="2019-03" db="EMBL/GenBank/DDBJ databases">
        <title>First draft genome of Liparis tanakae, snailfish: a comprehensive survey of snailfish specific genes.</title>
        <authorList>
            <person name="Kim W."/>
            <person name="Song I."/>
            <person name="Jeong J.-H."/>
            <person name="Kim D."/>
            <person name="Kim S."/>
            <person name="Ryu S."/>
            <person name="Song J.Y."/>
            <person name="Lee S.K."/>
        </authorList>
    </citation>
    <scope>NUCLEOTIDE SEQUENCE [LARGE SCALE GENOMIC DNA]</scope>
    <source>
        <tissue evidence="5">Muscle</tissue>
    </source>
</reference>
<dbReference type="SMART" id="SM00216">
    <property type="entry name" value="VWD"/>
    <property type="match status" value="1"/>
</dbReference>
<sequence length="349" mass="38318">MSFSISHLLLLEGGLMHFGGNGISSGRRWTFRPLLSEGTLSRSILHNYTARDSSSEYCGCLNGGWCQDGGVCDCAQFQALGDRCQIIPNQGRDRDGICRSWGQHHYETFDGIYFYFPGTCSYILAQDCHAAAPQYTVWVHNSRVCDGSVHSCPRALSLFFPNEEEIHISGYQVHQGGRRLSLPHTVGGVFIERLADYLLVKSVFGFSLAWDGGSGVYLKMSEEHQGAPCGLCGNFNHLAGDDLTTARGIRTDEPAAFANSWAVDLPHERACPSVDLDFNGPCHSESDMDALDDSRDAEVVVPLGAVQRPEGQVSVTAQHRRLGGAHTFVPHPMTRLTMQRWNTFLSGSS</sequence>
<comment type="caution">
    <text evidence="5">The sequence shown here is derived from an EMBL/GenBank/DDBJ whole genome shotgun (WGS) entry which is preliminary data.</text>
</comment>
<evidence type="ECO:0000259" key="4">
    <source>
        <dbReference type="PROSITE" id="PS51233"/>
    </source>
</evidence>
<dbReference type="AlphaFoldDB" id="A0A4Z2FNT7"/>
<evidence type="ECO:0000313" key="6">
    <source>
        <dbReference type="Proteomes" id="UP000314294"/>
    </source>
</evidence>
<dbReference type="GO" id="GO:0031012">
    <property type="term" value="C:extracellular matrix"/>
    <property type="evidence" value="ECO:0007669"/>
    <property type="project" value="TreeGrafter"/>
</dbReference>
<dbReference type="InterPro" id="IPR058754">
    <property type="entry name" value="OTOGL-like_N"/>
</dbReference>
<dbReference type="Proteomes" id="UP000314294">
    <property type="component" value="Unassembled WGS sequence"/>
</dbReference>
<dbReference type="Pfam" id="PF25961">
    <property type="entry name" value="OTOGL_N"/>
    <property type="match status" value="1"/>
</dbReference>
<feature type="chain" id="PRO_5021200245" evidence="3">
    <location>
        <begin position="17"/>
        <end position="349"/>
    </location>
</feature>
<dbReference type="PANTHER" id="PTHR11339">
    <property type="entry name" value="EXTRACELLULAR MATRIX GLYCOPROTEIN RELATED"/>
    <property type="match status" value="1"/>
</dbReference>
<evidence type="ECO:0000256" key="3">
    <source>
        <dbReference type="SAM" id="SignalP"/>
    </source>
</evidence>
<dbReference type="InterPro" id="IPR050780">
    <property type="entry name" value="Mucin_vWF_Thrombospondin_sf"/>
</dbReference>
<keyword evidence="3" id="KW-0732">Signal</keyword>
<dbReference type="EMBL" id="SRLO01001027">
    <property type="protein sequence ID" value="TNN42565.1"/>
    <property type="molecule type" value="Genomic_DNA"/>
</dbReference>
<evidence type="ECO:0000313" key="5">
    <source>
        <dbReference type="EMBL" id="TNN42565.1"/>
    </source>
</evidence>
<evidence type="ECO:0000256" key="2">
    <source>
        <dbReference type="ARBA" id="ARBA00023180"/>
    </source>
</evidence>
<feature type="signal peptide" evidence="3">
    <location>
        <begin position="1"/>
        <end position="16"/>
    </location>
</feature>
<dbReference type="PANTHER" id="PTHR11339:SF386">
    <property type="entry name" value="HEMOLECTIN, ISOFORM A"/>
    <property type="match status" value="1"/>
</dbReference>
<dbReference type="InterPro" id="IPR001846">
    <property type="entry name" value="VWF_type-D"/>
</dbReference>
<accession>A0A4Z2FNT7</accession>
<dbReference type="GO" id="GO:0005615">
    <property type="term" value="C:extracellular space"/>
    <property type="evidence" value="ECO:0007669"/>
    <property type="project" value="TreeGrafter"/>
</dbReference>
<keyword evidence="6" id="KW-1185">Reference proteome</keyword>
<dbReference type="OrthoDB" id="8921018at2759"/>
<keyword evidence="2" id="KW-0325">Glycoprotein</keyword>
<evidence type="ECO:0000256" key="1">
    <source>
        <dbReference type="ARBA" id="ARBA00023157"/>
    </source>
</evidence>
<dbReference type="Pfam" id="PF00094">
    <property type="entry name" value="VWD"/>
    <property type="match status" value="1"/>
</dbReference>
<protein>
    <submittedName>
        <fullName evidence="5">Otogelin-like protein</fullName>
    </submittedName>
</protein>
<feature type="domain" description="VWFD" evidence="4">
    <location>
        <begin position="96"/>
        <end position="272"/>
    </location>
</feature>
<gene>
    <name evidence="5" type="primary">OTOGL_1</name>
    <name evidence="5" type="ORF">EYF80_047224</name>
</gene>
<dbReference type="PROSITE" id="PS51233">
    <property type="entry name" value="VWFD"/>
    <property type="match status" value="1"/>
</dbReference>
<keyword evidence="1" id="KW-1015">Disulfide bond</keyword>
<proteinExistence type="predicted"/>
<organism evidence="5 6">
    <name type="scientific">Liparis tanakae</name>
    <name type="common">Tanaka's snailfish</name>
    <dbReference type="NCBI Taxonomy" id="230148"/>
    <lineage>
        <taxon>Eukaryota</taxon>
        <taxon>Metazoa</taxon>
        <taxon>Chordata</taxon>
        <taxon>Craniata</taxon>
        <taxon>Vertebrata</taxon>
        <taxon>Euteleostomi</taxon>
        <taxon>Actinopterygii</taxon>
        <taxon>Neopterygii</taxon>
        <taxon>Teleostei</taxon>
        <taxon>Neoteleostei</taxon>
        <taxon>Acanthomorphata</taxon>
        <taxon>Eupercaria</taxon>
        <taxon>Perciformes</taxon>
        <taxon>Cottioidei</taxon>
        <taxon>Cottales</taxon>
        <taxon>Liparidae</taxon>
        <taxon>Liparis</taxon>
    </lineage>
</organism>
<name>A0A4Z2FNT7_9TELE</name>